<evidence type="ECO:0000256" key="5">
    <source>
        <dbReference type="ARBA" id="ARBA00022723"/>
    </source>
</evidence>
<gene>
    <name evidence="10" type="ORF">LCGC14_1146440</name>
</gene>
<dbReference type="InterPro" id="IPR007197">
    <property type="entry name" value="rSAM"/>
</dbReference>
<feature type="domain" description="Radical SAM core" evidence="9">
    <location>
        <begin position="199"/>
        <end position="445"/>
    </location>
</feature>
<accession>A0A0F9MJW3</accession>
<reference evidence="10" key="1">
    <citation type="journal article" date="2015" name="Nature">
        <title>Complex archaea that bridge the gap between prokaryotes and eukaryotes.</title>
        <authorList>
            <person name="Spang A."/>
            <person name="Saw J.H."/>
            <person name="Jorgensen S.L."/>
            <person name="Zaremba-Niedzwiedzka K."/>
            <person name="Martijn J."/>
            <person name="Lind A.E."/>
            <person name="van Eijk R."/>
            <person name="Schleper C."/>
            <person name="Guy L."/>
            <person name="Ettema T.J."/>
        </authorList>
    </citation>
    <scope>NUCLEOTIDE SEQUENCE</scope>
</reference>
<dbReference type="AlphaFoldDB" id="A0A0F9MJW3"/>
<evidence type="ECO:0000259" key="9">
    <source>
        <dbReference type="PROSITE" id="PS51918"/>
    </source>
</evidence>
<dbReference type="SUPFAM" id="SSF52242">
    <property type="entry name" value="Cobalamin (vitamin B12)-binding domain"/>
    <property type="match status" value="1"/>
</dbReference>
<dbReference type="Gene3D" id="3.40.50.280">
    <property type="entry name" value="Cobalamin-binding domain"/>
    <property type="match status" value="1"/>
</dbReference>
<keyword evidence="6" id="KW-0408">Iron</keyword>
<evidence type="ECO:0000256" key="1">
    <source>
        <dbReference type="ARBA" id="ARBA00001966"/>
    </source>
</evidence>
<dbReference type="Pfam" id="PF04055">
    <property type="entry name" value="Radical_SAM"/>
    <property type="match status" value="1"/>
</dbReference>
<evidence type="ECO:0000256" key="6">
    <source>
        <dbReference type="ARBA" id="ARBA00023004"/>
    </source>
</evidence>
<dbReference type="GO" id="GO:0031419">
    <property type="term" value="F:cobalamin binding"/>
    <property type="evidence" value="ECO:0007669"/>
    <property type="project" value="InterPro"/>
</dbReference>
<dbReference type="PANTHER" id="PTHR43409:SF7">
    <property type="entry name" value="BLL1977 PROTEIN"/>
    <property type="match status" value="1"/>
</dbReference>
<comment type="caution">
    <text evidence="10">The sequence shown here is derived from an EMBL/GenBank/DDBJ whole genome shotgun (WGS) entry which is preliminary data.</text>
</comment>
<evidence type="ECO:0000256" key="3">
    <source>
        <dbReference type="ARBA" id="ARBA00022679"/>
    </source>
</evidence>
<dbReference type="CDD" id="cd01335">
    <property type="entry name" value="Radical_SAM"/>
    <property type="match status" value="1"/>
</dbReference>
<organism evidence="10">
    <name type="scientific">marine sediment metagenome</name>
    <dbReference type="NCBI Taxonomy" id="412755"/>
    <lineage>
        <taxon>unclassified sequences</taxon>
        <taxon>metagenomes</taxon>
        <taxon>ecological metagenomes</taxon>
    </lineage>
</organism>
<dbReference type="InterPro" id="IPR034466">
    <property type="entry name" value="Methyltransferase_Class_B"/>
</dbReference>
<dbReference type="Gene3D" id="3.80.30.20">
    <property type="entry name" value="tm_1862 like domain"/>
    <property type="match status" value="1"/>
</dbReference>
<dbReference type="SFLD" id="SFLDG01123">
    <property type="entry name" value="methyltransferase_(Class_B)"/>
    <property type="match status" value="1"/>
</dbReference>
<comment type="cofactor">
    <cofactor evidence="1">
        <name>[4Fe-4S] cluster</name>
        <dbReference type="ChEBI" id="CHEBI:49883"/>
    </cofactor>
</comment>
<keyword evidence="3" id="KW-0808">Transferase</keyword>
<evidence type="ECO:0000259" key="8">
    <source>
        <dbReference type="PROSITE" id="PS51332"/>
    </source>
</evidence>
<dbReference type="InterPro" id="IPR006638">
    <property type="entry name" value="Elp3/MiaA/NifB-like_rSAM"/>
</dbReference>
<dbReference type="InterPro" id="IPR051198">
    <property type="entry name" value="BchE-like"/>
</dbReference>
<dbReference type="InterPro" id="IPR006158">
    <property type="entry name" value="Cobalamin-bd"/>
</dbReference>
<dbReference type="GO" id="GO:0051539">
    <property type="term" value="F:4 iron, 4 sulfur cluster binding"/>
    <property type="evidence" value="ECO:0007669"/>
    <property type="project" value="UniProtKB-KW"/>
</dbReference>
<evidence type="ECO:0000256" key="4">
    <source>
        <dbReference type="ARBA" id="ARBA00022691"/>
    </source>
</evidence>
<protein>
    <submittedName>
        <fullName evidence="10">Uncharacterized protein</fullName>
    </submittedName>
</protein>
<dbReference type="EMBL" id="LAZR01005481">
    <property type="protein sequence ID" value="KKM99581.1"/>
    <property type="molecule type" value="Genomic_DNA"/>
</dbReference>
<evidence type="ECO:0000313" key="10">
    <source>
        <dbReference type="EMBL" id="KKM99581.1"/>
    </source>
</evidence>
<evidence type="ECO:0000256" key="7">
    <source>
        <dbReference type="ARBA" id="ARBA00023014"/>
    </source>
</evidence>
<dbReference type="PANTHER" id="PTHR43409">
    <property type="entry name" value="ANAEROBIC MAGNESIUM-PROTOPORPHYRIN IX MONOMETHYL ESTER CYCLASE-RELATED"/>
    <property type="match status" value="1"/>
</dbReference>
<evidence type="ECO:0000256" key="2">
    <source>
        <dbReference type="ARBA" id="ARBA00022603"/>
    </source>
</evidence>
<dbReference type="SUPFAM" id="SSF102114">
    <property type="entry name" value="Radical SAM enzymes"/>
    <property type="match status" value="1"/>
</dbReference>
<dbReference type="SFLD" id="SFLDS00029">
    <property type="entry name" value="Radical_SAM"/>
    <property type="match status" value="1"/>
</dbReference>
<dbReference type="PROSITE" id="PS51332">
    <property type="entry name" value="B12_BINDING"/>
    <property type="match status" value="1"/>
</dbReference>
<feature type="domain" description="B12-binding" evidence="8">
    <location>
        <begin position="17"/>
        <end position="149"/>
    </location>
</feature>
<dbReference type="InterPro" id="IPR036724">
    <property type="entry name" value="Cobalamin-bd_sf"/>
</dbReference>
<dbReference type="GO" id="GO:0003824">
    <property type="term" value="F:catalytic activity"/>
    <property type="evidence" value="ECO:0007669"/>
    <property type="project" value="InterPro"/>
</dbReference>
<name>A0A0F9MJW3_9ZZZZ</name>
<sequence length="502" mass="58281">MRVEKQLKIVIGDKMKKILFIIPLYPKNIISTAPYGTLSLASYINKDNRYEIKIIDLNRASLNVADDFKPDYVGISALFDSNVSHLKRIVLKVKELYPNCMLLVGGSFATNMYSLLLKEIPEIDAICYGEGEIPLKELLEGDISSHAWITKESLKNNIIPKYDFIKDLDEIPIIDFSYIDLKDYNNRSPTFTDTSNRGKKNKIEMSIHTSRGCPFNCIFCSVGNTHGKMVRYMSVDRVKETIKHYIDNYNMNTLFIEDDNFLMKKDRVLEILKMAKEFNVRFVFPNGLAVWGIDDDVSKALHEADVDIAPLAIESCSDYVLQKIIGKPHSKKQIYKAVKSLKKFGIRVHAFVIIGFPNELAEHRKETYDMLLELEVDWVHMFIATPITGSRLYKICVEKGYLTTEDHDQYNTNNCIIKAPGVDPDKIKEESFYMDMVINYILNFNYKKGNYDTCLAYFQNIAKRYPDNPVVHYMIYKTIIEKDEYWNKMFKKFKDDDYESKN</sequence>
<proteinExistence type="predicted"/>
<keyword evidence="2" id="KW-0489">Methyltransferase</keyword>
<dbReference type="SMART" id="SM00729">
    <property type="entry name" value="Elp3"/>
    <property type="match status" value="1"/>
</dbReference>
<dbReference type="GO" id="GO:0046872">
    <property type="term" value="F:metal ion binding"/>
    <property type="evidence" value="ECO:0007669"/>
    <property type="project" value="UniProtKB-KW"/>
</dbReference>
<dbReference type="SFLD" id="SFLDG01082">
    <property type="entry name" value="B12-binding_domain_containing"/>
    <property type="match status" value="1"/>
</dbReference>
<keyword evidence="4" id="KW-0949">S-adenosyl-L-methionine</keyword>
<dbReference type="Pfam" id="PF02310">
    <property type="entry name" value="B12-binding"/>
    <property type="match status" value="1"/>
</dbReference>
<keyword evidence="5" id="KW-0479">Metal-binding</keyword>
<dbReference type="InterPro" id="IPR058240">
    <property type="entry name" value="rSAM_sf"/>
</dbReference>
<keyword evidence="7" id="KW-0411">Iron-sulfur</keyword>
<dbReference type="PROSITE" id="PS51918">
    <property type="entry name" value="RADICAL_SAM"/>
    <property type="match status" value="1"/>
</dbReference>
<dbReference type="InterPro" id="IPR023404">
    <property type="entry name" value="rSAM_horseshoe"/>
</dbReference>